<comment type="caution">
    <text evidence="2">The sequence shown here is derived from an EMBL/GenBank/DDBJ whole genome shotgun (WGS) entry which is preliminary data.</text>
</comment>
<keyword evidence="3" id="KW-1185">Reference proteome</keyword>
<protein>
    <submittedName>
        <fullName evidence="2">Uncharacterized protein</fullName>
    </submittedName>
</protein>
<reference evidence="2 3" key="1">
    <citation type="submission" date="2016-07" db="EMBL/GenBank/DDBJ databases">
        <title>Pervasive Adenine N6-methylation of Active Genes in Fungi.</title>
        <authorList>
            <consortium name="DOE Joint Genome Institute"/>
            <person name="Mondo S.J."/>
            <person name="Dannebaum R.O."/>
            <person name="Kuo R.C."/>
            <person name="Labutti K."/>
            <person name="Haridas S."/>
            <person name="Kuo A."/>
            <person name="Salamov A."/>
            <person name="Ahrendt S.R."/>
            <person name="Lipzen A."/>
            <person name="Sullivan W."/>
            <person name="Andreopoulos W.B."/>
            <person name="Clum A."/>
            <person name="Lindquist E."/>
            <person name="Daum C."/>
            <person name="Ramamoorthy G.K."/>
            <person name="Gryganskyi A."/>
            <person name="Culley D."/>
            <person name="Magnuson J.K."/>
            <person name="James T.Y."/>
            <person name="O'Malley M.A."/>
            <person name="Stajich J.E."/>
            <person name="Spatafora J.W."/>
            <person name="Visel A."/>
            <person name="Grigoriev I.V."/>
        </authorList>
    </citation>
    <scope>NUCLEOTIDE SEQUENCE [LARGE SCALE GENOMIC DNA]</scope>
    <source>
        <strain evidence="2 3">NRRL 3301</strain>
    </source>
</reference>
<name>A0A1X2GQF5_9FUNG</name>
<evidence type="ECO:0000256" key="1">
    <source>
        <dbReference type="SAM" id="MobiDB-lite"/>
    </source>
</evidence>
<dbReference type="Proteomes" id="UP000242146">
    <property type="component" value="Unassembled WGS sequence"/>
</dbReference>
<gene>
    <name evidence="2" type="ORF">DM01DRAFT_1343785</name>
</gene>
<dbReference type="EMBL" id="MCGT01000006">
    <property type="protein sequence ID" value="ORX58918.1"/>
    <property type="molecule type" value="Genomic_DNA"/>
</dbReference>
<evidence type="ECO:0000313" key="3">
    <source>
        <dbReference type="Proteomes" id="UP000242146"/>
    </source>
</evidence>
<accession>A0A1X2GQF5</accession>
<feature type="region of interest" description="Disordered" evidence="1">
    <location>
        <begin position="1"/>
        <end position="45"/>
    </location>
</feature>
<organism evidence="2 3">
    <name type="scientific">Hesseltinella vesiculosa</name>
    <dbReference type="NCBI Taxonomy" id="101127"/>
    <lineage>
        <taxon>Eukaryota</taxon>
        <taxon>Fungi</taxon>
        <taxon>Fungi incertae sedis</taxon>
        <taxon>Mucoromycota</taxon>
        <taxon>Mucoromycotina</taxon>
        <taxon>Mucoromycetes</taxon>
        <taxon>Mucorales</taxon>
        <taxon>Cunninghamellaceae</taxon>
        <taxon>Hesseltinella</taxon>
    </lineage>
</organism>
<dbReference type="AlphaFoldDB" id="A0A1X2GQF5"/>
<sequence>MWQCWEQNDKSASKKPAKGMDKQPPPPPSVLTPTTRTEKDPRKTEIGTVDLDHTFVIGTAYGMGTTVIRFILSVLLYSDNGDNEYFSFFTPFLSVCTGTRSEEITEFHIDSTFKTNQEIGSGFPVAYLLVKRPTPTIPLGENSDDHEREDSLTPYRVNAIEQFLQAL</sequence>
<dbReference type="OrthoDB" id="2290496at2759"/>
<evidence type="ECO:0000313" key="2">
    <source>
        <dbReference type="EMBL" id="ORX58918.1"/>
    </source>
</evidence>
<feature type="compositionally biased region" description="Basic and acidic residues" evidence="1">
    <location>
        <begin position="36"/>
        <end position="45"/>
    </location>
</feature>
<proteinExistence type="predicted"/>